<reference evidence="1 2" key="1">
    <citation type="submission" date="2017-08" db="EMBL/GenBank/DDBJ databases">
        <title>Complete genome of Colwellia sp. NB097-1, a psychrophile bacterium ioslated from Bering Sea.</title>
        <authorList>
            <person name="Chen X."/>
        </authorList>
    </citation>
    <scope>NUCLEOTIDE SEQUENCE [LARGE SCALE GENOMIC DNA]</scope>
    <source>
        <strain evidence="1 2">NB097-1</strain>
    </source>
</reference>
<sequence>MDRSNHDMTSLFAQLGIKNSDKEIESFIVIHRGIPEKQQLADADFWSTSQKQFLIEAIELDSDWSEVVDSLDAQLRA</sequence>
<dbReference type="EMBL" id="CP020465">
    <property type="protein sequence ID" value="ASP49624.1"/>
    <property type="molecule type" value="Genomic_DNA"/>
</dbReference>
<dbReference type="InterPro" id="IPR038086">
    <property type="entry name" value="DUF2789_sf"/>
</dbReference>
<evidence type="ECO:0000313" key="2">
    <source>
        <dbReference type="Proteomes" id="UP000202259"/>
    </source>
</evidence>
<proteinExistence type="predicted"/>
<dbReference type="InterPro" id="IPR021250">
    <property type="entry name" value="DUF2789"/>
</dbReference>
<keyword evidence="2" id="KW-1185">Reference proteome</keyword>
<dbReference type="Pfam" id="PF10982">
    <property type="entry name" value="DUF2789"/>
    <property type="match status" value="1"/>
</dbReference>
<dbReference type="RefSeq" id="WP_081153860.1">
    <property type="nucleotide sequence ID" value="NZ_CP020465.1"/>
</dbReference>
<dbReference type="Proteomes" id="UP000202259">
    <property type="component" value="Chromosome"/>
</dbReference>
<protein>
    <submittedName>
        <fullName evidence="1">DUF2789 domain-containing protein</fullName>
    </submittedName>
</protein>
<dbReference type="Gene3D" id="1.10.10.1130">
    <property type="entry name" value="Uncharacterised protein PF10982, DUF2789"/>
    <property type="match status" value="1"/>
</dbReference>
<evidence type="ECO:0000313" key="1">
    <source>
        <dbReference type="EMBL" id="ASP49624.1"/>
    </source>
</evidence>
<name>A0A222GE24_9GAMM</name>
<dbReference type="KEGG" id="cber:B5D82_18760"/>
<dbReference type="OrthoDB" id="5828847at2"/>
<dbReference type="AlphaFoldDB" id="A0A222GE24"/>
<gene>
    <name evidence="1" type="ORF">B5D82_18760</name>
</gene>
<organism evidence="1 2">
    <name type="scientific">Cognaticolwellia beringensis</name>
    <dbReference type="NCBI Taxonomy" id="1967665"/>
    <lineage>
        <taxon>Bacteria</taxon>
        <taxon>Pseudomonadati</taxon>
        <taxon>Pseudomonadota</taxon>
        <taxon>Gammaproteobacteria</taxon>
        <taxon>Alteromonadales</taxon>
        <taxon>Colwelliaceae</taxon>
        <taxon>Cognaticolwellia</taxon>
    </lineage>
</organism>
<accession>A0A222GE24</accession>